<dbReference type="InterPro" id="IPR029055">
    <property type="entry name" value="Ntn_hydrolases_N"/>
</dbReference>
<dbReference type="Pfam" id="PF02275">
    <property type="entry name" value="CBAH"/>
    <property type="match status" value="1"/>
</dbReference>
<evidence type="ECO:0000313" key="5">
    <source>
        <dbReference type="Proteomes" id="UP000275836"/>
    </source>
</evidence>
<dbReference type="RefSeq" id="WP_124943626.1">
    <property type="nucleotide sequence ID" value="NZ_RHGY01000007.1"/>
</dbReference>
<sequence>MCTGIRLTATGGEVFWGRTMDLAAGMFGEEPTAPAPSSFVTYPRDVEVHSSGDNWTTKYAAVGMAPTNTSIMYDGINEKGLAGDIQVLMECTHAPADEIKKRGQKPVIAEEFVTYVLTQFASVQEIRDNYQKLALSDQPEVIGTFKVKLPAHYIFVDETGDGIVLEPVEAGSFKLYEYSGVATNSPEYSWHQTNLNNYIGLDTNDVTQPKQLKGANHVNLTPIENGTGYGFFGLPGDYTSVSRFVRASLISNNLDAFEAKDGINILYAAFRSVIIPRGLEHADPQNAITDASRYWVGYDLANRTAYAQPITGLAISSMGIDPDVTEITFTELDTSVHAHTLHAI</sequence>
<dbReference type="InterPro" id="IPR029132">
    <property type="entry name" value="CBAH/NAAA_C"/>
</dbReference>
<proteinExistence type="inferred from homology"/>
<dbReference type="OrthoDB" id="9794717at2"/>
<keyword evidence="2 4" id="KW-0378">Hydrolase</keyword>
<gene>
    <name evidence="4" type="ORF">D3P96_06860</name>
</gene>
<evidence type="ECO:0000256" key="1">
    <source>
        <dbReference type="ARBA" id="ARBA00006625"/>
    </source>
</evidence>
<dbReference type="AlphaFoldDB" id="A0A3P2RA54"/>
<organism evidence="4 5">
    <name type="scientific">Weissella viridescens</name>
    <name type="common">Lactobacillus viridescens</name>
    <dbReference type="NCBI Taxonomy" id="1629"/>
    <lineage>
        <taxon>Bacteria</taxon>
        <taxon>Bacillati</taxon>
        <taxon>Bacillota</taxon>
        <taxon>Bacilli</taxon>
        <taxon>Lactobacillales</taxon>
        <taxon>Lactobacillaceae</taxon>
        <taxon>Weissella</taxon>
    </lineage>
</organism>
<evidence type="ECO:0000256" key="2">
    <source>
        <dbReference type="ARBA" id="ARBA00022801"/>
    </source>
</evidence>
<comment type="caution">
    <text evidence="4">The sequence shown here is derived from an EMBL/GenBank/DDBJ whole genome shotgun (WGS) entry which is preliminary data.</text>
</comment>
<name>A0A3P2RA54_WEIVI</name>
<comment type="similarity">
    <text evidence="1">Belongs to the peptidase C59 family.</text>
</comment>
<dbReference type="PANTHER" id="PTHR35527">
    <property type="entry name" value="CHOLOYLGLYCINE HYDROLASE"/>
    <property type="match status" value="1"/>
</dbReference>
<dbReference type="GO" id="GO:0016787">
    <property type="term" value="F:hydrolase activity"/>
    <property type="evidence" value="ECO:0007669"/>
    <property type="project" value="UniProtKB-KW"/>
</dbReference>
<evidence type="ECO:0000313" key="4">
    <source>
        <dbReference type="EMBL" id="RRG17667.1"/>
    </source>
</evidence>
<dbReference type="Gene3D" id="3.60.60.10">
    <property type="entry name" value="Penicillin V Acylase, Chain A"/>
    <property type="match status" value="1"/>
</dbReference>
<dbReference type="SUPFAM" id="SSF56235">
    <property type="entry name" value="N-terminal nucleophile aminohydrolases (Ntn hydrolases)"/>
    <property type="match status" value="1"/>
</dbReference>
<dbReference type="PANTHER" id="PTHR35527:SF2">
    <property type="entry name" value="HYDROLASE"/>
    <property type="match status" value="1"/>
</dbReference>
<reference evidence="4 5" key="1">
    <citation type="submission" date="2018-10" db="EMBL/GenBank/DDBJ databases">
        <title>Draft genome sequence of Weissella viridescens UCO-SMC3.</title>
        <authorList>
            <person name="Garcia-Cancino A."/>
            <person name="Espinoza-Monje M."/>
            <person name="Albarracin L."/>
            <person name="Garcia-Castillo V."/>
            <person name="Campos-Martin J."/>
            <person name="Nakano Y."/>
            <person name="Guitierrez-Zamorano C."/>
            <person name="Ikeda-Ohtsubo W."/>
            <person name="Morita H."/>
            <person name="Kitazawa H."/>
            <person name="Villena J."/>
        </authorList>
    </citation>
    <scope>NUCLEOTIDE SEQUENCE [LARGE SCALE GENOMIC DNA]</scope>
    <source>
        <strain evidence="4 5">UCO-SMC3</strain>
    </source>
</reference>
<accession>A0A3P2RA54</accession>
<feature type="domain" description="Choloylglycine hydrolase/NAAA C-terminal" evidence="3">
    <location>
        <begin position="2"/>
        <end position="308"/>
    </location>
</feature>
<evidence type="ECO:0000259" key="3">
    <source>
        <dbReference type="Pfam" id="PF02275"/>
    </source>
</evidence>
<protein>
    <submittedName>
        <fullName evidence="4">Linear amide C-N hydrolase</fullName>
    </submittedName>
</protein>
<dbReference type="EMBL" id="RHGY01000007">
    <property type="protein sequence ID" value="RRG17667.1"/>
    <property type="molecule type" value="Genomic_DNA"/>
</dbReference>
<dbReference type="Proteomes" id="UP000275836">
    <property type="component" value="Unassembled WGS sequence"/>
</dbReference>
<dbReference type="InterPro" id="IPR052193">
    <property type="entry name" value="Peptidase_C59"/>
</dbReference>